<dbReference type="AlphaFoldDB" id="A0A1J4SBW4"/>
<organism evidence="3 4">
    <name type="scientific">Candidatus Desantisbacteria bacterium CG1_02_38_46</name>
    <dbReference type="NCBI Taxonomy" id="1817893"/>
    <lineage>
        <taxon>Bacteria</taxon>
        <taxon>Candidatus Desantisiibacteriota</taxon>
    </lineage>
</organism>
<dbReference type="STRING" id="1817893.AUJ66_08465"/>
<dbReference type="Proteomes" id="UP000182278">
    <property type="component" value="Unassembled WGS sequence"/>
</dbReference>
<dbReference type="InterPro" id="IPR029065">
    <property type="entry name" value="Enolase_C-like"/>
</dbReference>
<feature type="domain" description="Enolase C-terminal" evidence="2">
    <location>
        <begin position="183"/>
        <end position="358"/>
    </location>
</feature>
<comment type="caution">
    <text evidence="3">The sequence shown here is derived from an EMBL/GenBank/DDBJ whole genome shotgun (WGS) entry which is preliminary data.</text>
</comment>
<dbReference type="EMBL" id="MNUO01000130">
    <property type="protein sequence ID" value="OIN95717.1"/>
    <property type="molecule type" value="Genomic_DNA"/>
</dbReference>
<proteinExistence type="predicted"/>
<keyword evidence="1" id="KW-0479">Metal-binding</keyword>
<name>A0A1J4SBW4_9BACT</name>
<dbReference type="GO" id="GO:0046872">
    <property type="term" value="F:metal ion binding"/>
    <property type="evidence" value="ECO:0007669"/>
    <property type="project" value="UniProtKB-KW"/>
</dbReference>
<dbReference type="InterPro" id="IPR036849">
    <property type="entry name" value="Enolase-like_C_sf"/>
</dbReference>
<reference evidence="3 4" key="1">
    <citation type="journal article" date="2016" name="Environ. Microbiol.">
        <title>Genomic resolution of a cold subsurface aquifer community provides metabolic insights for novel microbes adapted to high CO concentrations.</title>
        <authorList>
            <person name="Probst A.J."/>
            <person name="Castelle C.J."/>
            <person name="Singh A."/>
            <person name="Brown C.T."/>
            <person name="Anantharaman K."/>
            <person name="Sharon I."/>
            <person name="Hug L.A."/>
            <person name="Burstein D."/>
            <person name="Emerson J.B."/>
            <person name="Thomas B.C."/>
            <person name="Banfield J.F."/>
        </authorList>
    </citation>
    <scope>NUCLEOTIDE SEQUENCE [LARGE SCALE GENOMIC DNA]</scope>
    <source>
        <strain evidence="3">CG1_02_38_46</strain>
    </source>
</reference>
<dbReference type="Gene3D" id="3.20.20.120">
    <property type="entry name" value="Enolase-like C-terminal domain"/>
    <property type="match status" value="1"/>
</dbReference>
<evidence type="ECO:0000313" key="4">
    <source>
        <dbReference type="Proteomes" id="UP000182278"/>
    </source>
</evidence>
<evidence type="ECO:0000313" key="3">
    <source>
        <dbReference type="EMBL" id="OIN95717.1"/>
    </source>
</evidence>
<dbReference type="Pfam" id="PF13378">
    <property type="entry name" value="MR_MLE_C"/>
    <property type="match status" value="1"/>
</dbReference>
<gene>
    <name evidence="3" type="ORF">AUJ66_08465</name>
</gene>
<dbReference type="PANTHER" id="PTHR48073:SF2">
    <property type="entry name" value="O-SUCCINYLBENZOATE SYNTHASE"/>
    <property type="match status" value="1"/>
</dbReference>
<dbReference type="SUPFAM" id="SSF51604">
    <property type="entry name" value="Enolase C-terminal domain-like"/>
    <property type="match status" value="1"/>
</dbReference>
<evidence type="ECO:0000259" key="2">
    <source>
        <dbReference type="Pfam" id="PF13378"/>
    </source>
</evidence>
<dbReference type="PANTHER" id="PTHR48073">
    <property type="entry name" value="O-SUCCINYLBENZOATE SYNTHASE-RELATED"/>
    <property type="match status" value="1"/>
</dbReference>
<protein>
    <submittedName>
        <fullName evidence="3">L-alanine-DL-glutamate epimerase</fullName>
    </submittedName>
</protein>
<accession>A0A1J4SBW4</accession>
<evidence type="ECO:0000256" key="1">
    <source>
        <dbReference type="ARBA" id="ARBA00022723"/>
    </source>
</evidence>
<sequence>MKKIQIEKTNCNFERELLVRPFGFKGGYTKEIWQSVTLLQSSSGKIGLGLGTQSVLWSDASVFSSHSESGGNTLMFAITQFALKCTMDIKWSTPIELLESIFSDVYEYGKKITNNPNLRLTFILNALVAVDNAAWVLYSSENGITKFDDIIQKEYQEALSCRHTNIASIPLMAYAVPINEIIDAVKEGYFFLKIKIGSDPDKDGDREKMLQWDMKRIEEIHKAIGGVRIGHTRDGKIPYYFDANGRYDNKERLKRLLDHAKKIGAFDQIAIVEEPFPEEYEEDVSDFGIRIAADESAHSDKDAEKRIQMGYGAIALKPIAKTLSMSLKIAKIAHQKNIPCFCADLTVSPILVDWNKNVAARLAPLPGMNIGVLETNGHQNYKRWDELLKFHPCYGAEWTKTKNGLFNLNEDFYNKSGGIFEISEHYKNLVEVK</sequence>